<keyword evidence="5" id="KW-1185">Reference proteome</keyword>
<dbReference type="EMBL" id="JBHFFA010000004">
    <property type="protein sequence ID" value="KAL2630246.1"/>
    <property type="molecule type" value="Genomic_DNA"/>
</dbReference>
<evidence type="ECO:0000256" key="1">
    <source>
        <dbReference type="ARBA" id="ARBA00007381"/>
    </source>
</evidence>
<accession>A0ABD1YHW4</accession>
<gene>
    <name evidence="4" type="ORF">R1flu_014932</name>
</gene>
<dbReference type="InterPro" id="IPR043129">
    <property type="entry name" value="ATPase_NBD"/>
</dbReference>
<evidence type="ECO:0000256" key="2">
    <source>
        <dbReference type="ARBA" id="ARBA00022741"/>
    </source>
</evidence>
<sequence length="107" mass="11829">MSVVGLDLGNEKCIIGVARQRGIDDVLNDEGRRETPAMVSFSDNQRYIGTAAASTATMNPKNSVSQIKRLIGRRFRDPEVQRDLQLFSFRVSEGSDGGPLINVNYLK</sequence>
<keyword evidence="3" id="KW-0067">ATP-binding</keyword>
<dbReference type="PANTHER" id="PTHR45639:SF4">
    <property type="entry name" value="HSC70CB, ISOFORM G"/>
    <property type="match status" value="1"/>
</dbReference>
<name>A0ABD1YHW4_9MARC</name>
<dbReference type="Gene3D" id="3.30.420.40">
    <property type="match status" value="1"/>
</dbReference>
<evidence type="ECO:0000313" key="5">
    <source>
        <dbReference type="Proteomes" id="UP001605036"/>
    </source>
</evidence>
<evidence type="ECO:0000256" key="3">
    <source>
        <dbReference type="ARBA" id="ARBA00022840"/>
    </source>
</evidence>
<dbReference type="PRINTS" id="PR00301">
    <property type="entry name" value="HEATSHOCK70"/>
</dbReference>
<dbReference type="SUPFAM" id="SSF53067">
    <property type="entry name" value="Actin-like ATPase domain"/>
    <property type="match status" value="1"/>
</dbReference>
<dbReference type="Pfam" id="PF00012">
    <property type="entry name" value="HSP70"/>
    <property type="match status" value="1"/>
</dbReference>
<reference evidence="4 5" key="1">
    <citation type="submission" date="2024-09" db="EMBL/GenBank/DDBJ databases">
        <title>Chromosome-scale assembly of Riccia fluitans.</title>
        <authorList>
            <person name="Paukszto L."/>
            <person name="Sawicki J."/>
            <person name="Karawczyk K."/>
            <person name="Piernik-Szablinska J."/>
            <person name="Szczecinska M."/>
            <person name="Mazdziarz M."/>
        </authorList>
    </citation>
    <scope>NUCLEOTIDE SEQUENCE [LARGE SCALE GENOMIC DNA]</scope>
    <source>
        <strain evidence="4">Rf_01</strain>
        <tissue evidence="4">Aerial parts of the thallus</tissue>
    </source>
</reference>
<protein>
    <recommendedName>
        <fullName evidence="6">Heat shock protein 70</fullName>
    </recommendedName>
</protein>
<dbReference type="AlphaFoldDB" id="A0ABD1YHW4"/>
<dbReference type="GO" id="GO:0005524">
    <property type="term" value="F:ATP binding"/>
    <property type="evidence" value="ECO:0007669"/>
    <property type="project" value="UniProtKB-KW"/>
</dbReference>
<comment type="similarity">
    <text evidence="1">Belongs to the heat shock protein 70 family.</text>
</comment>
<dbReference type="Proteomes" id="UP001605036">
    <property type="component" value="Unassembled WGS sequence"/>
</dbReference>
<dbReference type="PANTHER" id="PTHR45639">
    <property type="entry name" value="HSC70CB, ISOFORM G-RELATED"/>
    <property type="match status" value="1"/>
</dbReference>
<evidence type="ECO:0000313" key="4">
    <source>
        <dbReference type="EMBL" id="KAL2630246.1"/>
    </source>
</evidence>
<evidence type="ECO:0008006" key="6">
    <source>
        <dbReference type="Google" id="ProtNLM"/>
    </source>
</evidence>
<comment type="caution">
    <text evidence="4">The sequence shown here is derived from an EMBL/GenBank/DDBJ whole genome shotgun (WGS) entry which is preliminary data.</text>
</comment>
<organism evidence="4 5">
    <name type="scientific">Riccia fluitans</name>
    <dbReference type="NCBI Taxonomy" id="41844"/>
    <lineage>
        <taxon>Eukaryota</taxon>
        <taxon>Viridiplantae</taxon>
        <taxon>Streptophyta</taxon>
        <taxon>Embryophyta</taxon>
        <taxon>Marchantiophyta</taxon>
        <taxon>Marchantiopsida</taxon>
        <taxon>Marchantiidae</taxon>
        <taxon>Marchantiales</taxon>
        <taxon>Ricciaceae</taxon>
        <taxon>Riccia</taxon>
    </lineage>
</organism>
<keyword evidence="2" id="KW-0547">Nucleotide-binding</keyword>
<proteinExistence type="inferred from homology"/>
<dbReference type="InterPro" id="IPR013126">
    <property type="entry name" value="Hsp_70_fam"/>
</dbReference>
<dbReference type="FunFam" id="3.30.420.40:FF:000028">
    <property type="entry name" value="heat shock 70 kDa protein-like"/>
    <property type="match status" value="1"/>
</dbReference>